<evidence type="ECO:0000313" key="7">
    <source>
        <dbReference type="EMBL" id="KLT39857.1"/>
    </source>
</evidence>
<dbReference type="GO" id="GO:0016236">
    <property type="term" value="P:macroautophagy"/>
    <property type="evidence" value="ECO:0007669"/>
    <property type="project" value="TreeGrafter"/>
</dbReference>
<dbReference type="Pfam" id="PF07264">
    <property type="entry name" value="EI24"/>
    <property type="match status" value="1"/>
</dbReference>
<keyword evidence="8" id="KW-1185">Reference proteome</keyword>
<feature type="transmembrane region" description="Helical" evidence="6">
    <location>
        <begin position="181"/>
        <end position="199"/>
    </location>
</feature>
<evidence type="ECO:0008006" key="9">
    <source>
        <dbReference type="Google" id="ProtNLM"/>
    </source>
</evidence>
<reference evidence="7 8" key="1">
    <citation type="submission" date="2015-03" db="EMBL/GenBank/DDBJ databases">
        <title>Genomics and transcriptomics of the oil-accumulating basidiomycete yeast T. oleaginosus allow insights into substrate utilization and the diverse evolutionary trajectories of mating systems in fungi.</title>
        <authorList>
            <consortium name="DOE Joint Genome Institute"/>
            <person name="Kourist R."/>
            <person name="Kracht O."/>
            <person name="Bracharz F."/>
            <person name="Lipzen A."/>
            <person name="Nolan M."/>
            <person name="Ohm R."/>
            <person name="Grigoriev I."/>
            <person name="Sun S."/>
            <person name="Heitman J."/>
            <person name="Bruck T."/>
            <person name="Nowrousian M."/>
        </authorList>
    </citation>
    <scope>NUCLEOTIDE SEQUENCE [LARGE SCALE GENOMIC DNA]</scope>
    <source>
        <strain evidence="7 8">IBC0246</strain>
    </source>
</reference>
<feature type="transmembrane region" description="Helical" evidence="6">
    <location>
        <begin position="50"/>
        <end position="71"/>
    </location>
</feature>
<evidence type="ECO:0000256" key="5">
    <source>
        <dbReference type="SAM" id="MobiDB-lite"/>
    </source>
</evidence>
<protein>
    <recommendedName>
        <fullName evidence="9">EI24-domain-containing protein</fullName>
    </recommendedName>
</protein>
<feature type="transmembrane region" description="Helical" evidence="6">
    <location>
        <begin position="91"/>
        <end position="111"/>
    </location>
</feature>
<dbReference type="AlphaFoldDB" id="A0A0J0XFK9"/>
<dbReference type="OrthoDB" id="266518at2759"/>
<sequence>MPKPTPKPRPPHLPVPRALLRSHAPSASADPHAADPSDPELRSQVVKLTLINLLSLTLLSLFPLVLSPLFARDAQHDLSTVTATTREVRGWFNALLSWPLFAVCFWVNAIWGPGIARRAQGMMHPSYRHQPLHTGHTTAAPTPTTTDRVWLTLTRLLLIADFTLVARSMALIPVIGRLLSISFISLINSYYAYEWIFVLRQWSLDTRCAYISSRGWYMFGFGLPATLLTSFGPPLINMAIFSLIYPFFVIQALQSRPPSASVLPGGTGAGTPGSGASTPTKETHTFHSPILGGGATTAAATASRVQVPIFFFARHALTGLRWLVEAGARDRGGSTHERALGRRQ</sequence>
<dbReference type="PANTHER" id="PTHR21389:SF0">
    <property type="entry name" value="ETOPOSIDE-INDUCED PROTEIN 2.4 HOMOLOG"/>
    <property type="match status" value="1"/>
</dbReference>
<keyword evidence="4 6" id="KW-0472">Membrane</keyword>
<dbReference type="GO" id="GO:0016020">
    <property type="term" value="C:membrane"/>
    <property type="evidence" value="ECO:0007669"/>
    <property type="project" value="UniProtKB-SubCell"/>
</dbReference>
<dbReference type="RefSeq" id="XP_018276348.1">
    <property type="nucleotide sequence ID" value="XM_018424875.1"/>
</dbReference>
<dbReference type="GO" id="GO:0005783">
    <property type="term" value="C:endoplasmic reticulum"/>
    <property type="evidence" value="ECO:0007669"/>
    <property type="project" value="TreeGrafter"/>
</dbReference>
<keyword evidence="3 6" id="KW-1133">Transmembrane helix</keyword>
<comment type="subcellular location">
    <subcellularLocation>
        <location evidence="1">Membrane</location>
        <topology evidence="1">Multi-pass membrane protein</topology>
    </subcellularLocation>
</comment>
<dbReference type="GeneID" id="28985478"/>
<feature type="transmembrane region" description="Helical" evidence="6">
    <location>
        <begin position="235"/>
        <end position="253"/>
    </location>
</feature>
<gene>
    <name evidence="7" type="ORF">CC85DRAFT_293575</name>
</gene>
<dbReference type="Proteomes" id="UP000053611">
    <property type="component" value="Unassembled WGS sequence"/>
</dbReference>
<dbReference type="PANTHER" id="PTHR21389">
    <property type="entry name" value="P53 INDUCED PROTEIN"/>
    <property type="match status" value="1"/>
</dbReference>
<proteinExistence type="predicted"/>
<feature type="region of interest" description="Disordered" evidence="5">
    <location>
        <begin position="261"/>
        <end position="287"/>
    </location>
</feature>
<evidence type="ECO:0000256" key="3">
    <source>
        <dbReference type="ARBA" id="ARBA00022989"/>
    </source>
</evidence>
<name>A0A0J0XFK9_9TREE</name>
<evidence type="ECO:0000313" key="8">
    <source>
        <dbReference type="Proteomes" id="UP000053611"/>
    </source>
</evidence>
<evidence type="ECO:0000256" key="1">
    <source>
        <dbReference type="ARBA" id="ARBA00004141"/>
    </source>
</evidence>
<accession>A0A0J0XFK9</accession>
<evidence type="ECO:0000256" key="4">
    <source>
        <dbReference type="ARBA" id="ARBA00023136"/>
    </source>
</evidence>
<dbReference type="EMBL" id="KQ087247">
    <property type="protein sequence ID" value="KLT39857.1"/>
    <property type="molecule type" value="Genomic_DNA"/>
</dbReference>
<evidence type="ECO:0000256" key="2">
    <source>
        <dbReference type="ARBA" id="ARBA00022692"/>
    </source>
</evidence>
<evidence type="ECO:0000256" key="6">
    <source>
        <dbReference type="SAM" id="Phobius"/>
    </source>
</evidence>
<dbReference type="InterPro" id="IPR059112">
    <property type="entry name" value="CysZ/EI24"/>
</dbReference>
<organism evidence="7 8">
    <name type="scientific">Cutaneotrichosporon oleaginosum</name>
    <dbReference type="NCBI Taxonomy" id="879819"/>
    <lineage>
        <taxon>Eukaryota</taxon>
        <taxon>Fungi</taxon>
        <taxon>Dikarya</taxon>
        <taxon>Basidiomycota</taxon>
        <taxon>Agaricomycotina</taxon>
        <taxon>Tremellomycetes</taxon>
        <taxon>Trichosporonales</taxon>
        <taxon>Trichosporonaceae</taxon>
        <taxon>Cutaneotrichosporon</taxon>
    </lineage>
</organism>
<keyword evidence="2 6" id="KW-0812">Transmembrane</keyword>